<dbReference type="OrthoDB" id="191139at2759"/>
<dbReference type="InParanoid" id="W2RVB0"/>
<dbReference type="InterPro" id="IPR002347">
    <property type="entry name" value="SDR_fam"/>
</dbReference>
<dbReference type="GO" id="GO:0016491">
    <property type="term" value="F:oxidoreductase activity"/>
    <property type="evidence" value="ECO:0007669"/>
    <property type="project" value="UniProtKB-KW"/>
</dbReference>
<evidence type="ECO:0008006" key="6">
    <source>
        <dbReference type="Google" id="ProtNLM"/>
    </source>
</evidence>
<dbReference type="RefSeq" id="XP_008717279.1">
    <property type="nucleotide sequence ID" value="XM_008719057.1"/>
</dbReference>
<protein>
    <recommendedName>
        <fullName evidence="6">NAD(P)-binding protein</fullName>
    </recommendedName>
</protein>
<organism evidence="4 5">
    <name type="scientific">Cyphellophora europaea (strain CBS 101466)</name>
    <name type="common">Phialophora europaea</name>
    <dbReference type="NCBI Taxonomy" id="1220924"/>
    <lineage>
        <taxon>Eukaryota</taxon>
        <taxon>Fungi</taxon>
        <taxon>Dikarya</taxon>
        <taxon>Ascomycota</taxon>
        <taxon>Pezizomycotina</taxon>
        <taxon>Eurotiomycetes</taxon>
        <taxon>Chaetothyriomycetidae</taxon>
        <taxon>Chaetothyriales</taxon>
        <taxon>Cyphellophoraceae</taxon>
        <taxon>Cyphellophora</taxon>
    </lineage>
</organism>
<dbReference type="Proteomes" id="UP000030752">
    <property type="component" value="Unassembled WGS sequence"/>
</dbReference>
<sequence>MPSAIFGHSTTGVEVVKQYPAQIKNKTFVITGTSEGGTGAEAAIALSHGSPAHIFLLARSETKVTPVIDQIHSTSPQTQTHYFPIVSTVILYVQRFSTCRSKSRTNTILHASRVGDCVPSVLTPETLESLAIEGRGASLPCLASAIVTPIQLDNFDSVRYAAAEVNKLVPRVDVIINSAGMMHENFSLNPDGIETTFAANYLGHFLLTSCLMHRVAGVRSDTRVVNVASNGHGICDFRGIDYNF</sequence>
<dbReference type="PANTHER" id="PTHR24320:SF283">
    <property type="entry name" value="RETINOL DEHYDROGENASE 11"/>
    <property type="match status" value="1"/>
</dbReference>
<dbReference type="EMBL" id="KB822720">
    <property type="protein sequence ID" value="ETN40436.1"/>
    <property type="molecule type" value="Genomic_DNA"/>
</dbReference>
<dbReference type="InterPro" id="IPR036291">
    <property type="entry name" value="NAD(P)-bd_dom_sf"/>
</dbReference>
<keyword evidence="2" id="KW-0521">NADP</keyword>
<dbReference type="STRING" id="1220924.W2RVB0"/>
<dbReference type="GeneID" id="19972052"/>
<evidence type="ECO:0000256" key="3">
    <source>
        <dbReference type="ARBA" id="ARBA00023002"/>
    </source>
</evidence>
<evidence type="ECO:0000256" key="2">
    <source>
        <dbReference type="ARBA" id="ARBA00022857"/>
    </source>
</evidence>
<dbReference type="Pfam" id="PF00106">
    <property type="entry name" value="adh_short"/>
    <property type="match status" value="1"/>
</dbReference>
<reference evidence="4 5" key="1">
    <citation type="submission" date="2013-03" db="EMBL/GenBank/DDBJ databases">
        <title>The Genome Sequence of Phialophora europaea CBS 101466.</title>
        <authorList>
            <consortium name="The Broad Institute Genomics Platform"/>
            <person name="Cuomo C."/>
            <person name="de Hoog S."/>
            <person name="Gorbushina A."/>
            <person name="Walker B."/>
            <person name="Young S.K."/>
            <person name="Zeng Q."/>
            <person name="Gargeya S."/>
            <person name="Fitzgerald M."/>
            <person name="Haas B."/>
            <person name="Abouelleil A."/>
            <person name="Allen A.W."/>
            <person name="Alvarado L."/>
            <person name="Arachchi H.M."/>
            <person name="Berlin A.M."/>
            <person name="Chapman S.B."/>
            <person name="Gainer-Dewar J."/>
            <person name="Goldberg J."/>
            <person name="Griggs A."/>
            <person name="Gujja S."/>
            <person name="Hansen M."/>
            <person name="Howarth C."/>
            <person name="Imamovic A."/>
            <person name="Ireland A."/>
            <person name="Larimer J."/>
            <person name="McCowan C."/>
            <person name="Murphy C."/>
            <person name="Pearson M."/>
            <person name="Poon T.W."/>
            <person name="Priest M."/>
            <person name="Roberts A."/>
            <person name="Saif S."/>
            <person name="Shea T."/>
            <person name="Sisk P."/>
            <person name="Sykes S."/>
            <person name="Wortman J."/>
            <person name="Nusbaum C."/>
            <person name="Birren B."/>
        </authorList>
    </citation>
    <scope>NUCLEOTIDE SEQUENCE [LARGE SCALE GENOMIC DNA]</scope>
    <source>
        <strain evidence="4 5">CBS 101466</strain>
    </source>
</reference>
<dbReference type="PANTHER" id="PTHR24320">
    <property type="entry name" value="RETINOL DEHYDROGENASE"/>
    <property type="match status" value="1"/>
</dbReference>
<accession>W2RVB0</accession>
<name>W2RVB0_CYPE1</name>
<dbReference type="Gene3D" id="3.40.50.720">
    <property type="entry name" value="NAD(P)-binding Rossmann-like Domain"/>
    <property type="match status" value="1"/>
</dbReference>
<keyword evidence="5" id="KW-1185">Reference proteome</keyword>
<proteinExistence type="inferred from homology"/>
<evidence type="ECO:0000313" key="4">
    <source>
        <dbReference type="EMBL" id="ETN40436.1"/>
    </source>
</evidence>
<dbReference type="VEuPathDB" id="FungiDB:HMPREF1541_04713"/>
<evidence type="ECO:0000313" key="5">
    <source>
        <dbReference type="Proteomes" id="UP000030752"/>
    </source>
</evidence>
<keyword evidence="3" id="KW-0560">Oxidoreductase</keyword>
<dbReference type="eggNOG" id="KOG1208">
    <property type="taxonomic scope" value="Eukaryota"/>
</dbReference>
<comment type="similarity">
    <text evidence="1">Belongs to the short-chain dehydrogenases/reductases (SDR) family.</text>
</comment>
<gene>
    <name evidence="4" type="ORF">HMPREF1541_04713</name>
</gene>
<dbReference type="SUPFAM" id="SSF51735">
    <property type="entry name" value="NAD(P)-binding Rossmann-fold domains"/>
    <property type="match status" value="1"/>
</dbReference>
<evidence type="ECO:0000256" key="1">
    <source>
        <dbReference type="ARBA" id="ARBA00006484"/>
    </source>
</evidence>
<dbReference type="HOGENOM" id="CLU_1137955_0_0_1"/>
<dbReference type="AlphaFoldDB" id="W2RVB0"/>